<name>A0ABM4C1D2_HYDVU</name>
<sequence length="172" mass="20006">MRKRAESITCNNQCTKDTYTSHFILCWFGYMLASIVQNAPEYAIDVPYFYKYLGEVIGPMIYDVALPLNRVKDTLESVSSCSNCWCLLRILHDKDDNNKTIFYIDSECSNCKSDPYFIKDLTSMICNSTIKVEDRTNTCCCNKDELEKPKNILLKYIDRNKNLEFFALYGIQ</sequence>
<evidence type="ECO:0000313" key="2">
    <source>
        <dbReference type="RefSeq" id="XP_065655354.1"/>
    </source>
</evidence>
<dbReference type="RefSeq" id="XP_065655355.1">
    <property type="nucleotide sequence ID" value="XM_065799283.1"/>
</dbReference>
<organism evidence="1 2">
    <name type="scientific">Hydra vulgaris</name>
    <name type="common">Hydra</name>
    <name type="synonym">Hydra attenuata</name>
    <dbReference type="NCBI Taxonomy" id="6087"/>
    <lineage>
        <taxon>Eukaryota</taxon>
        <taxon>Metazoa</taxon>
        <taxon>Cnidaria</taxon>
        <taxon>Hydrozoa</taxon>
        <taxon>Hydroidolina</taxon>
        <taxon>Anthoathecata</taxon>
        <taxon>Aplanulata</taxon>
        <taxon>Hydridae</taxon>
        <taxon>Hydra</taxon>
    </lineage>
</organism>
<dbReference type="GeneID" id="136081658"/>
<gene>
    <name evidence="2 3" type="primary">LOC136081658</name>
</gene>
<dbReference type="Proteomes" id="UP001652625">
    <property type="component" value="Chromosome 06"/>
</dbReference>
<reference evidence="2 3" key="1">
    <citation type="submission" date="2025-05" db="UniProtKB">
        <authorList>
            <consortium name="RefSeq"/>
        </authorList>
    </citation>
    <scope>IDENTIFICATION</scope>
</reference>
<dbReference type="Gene3D" id="1.25.40.180">
    <property type="match status" value="2"/>
</dbReference>
<evidence type="ECO:0000313" key="1">
    <source>
        <dbReference type="Proteomes" id="UP001652625"/>
    </source>
</evidence>
<dbReference type="InterPro" id="IPR016024">
    <property type="entry name" value="ARM-type_fold"/>
</dbReference>
<proteinExistence type="predicted"/>
<evidence type="ECO:0000313" key="3">
    <source>
        <dbReference type="RefSeq" id="XP_065655355.1"/>
    </source>
</evidence>
<accession>A0ABM4C1D2</accession>
<keyword evidence="1" id="KW-1185">Reference proteome</keyword>
<dbReference type="RefSeq" id="XP_065655354.1">
    <property type="nucleotide sequence ID" value="XM_065799282.1"/>
</dbReference>
<dbReference type="SUPFAM" id="SSF48371">
    <property type="entry name" value="ARM repeat"/>
    <property type="match status" value="1"/>
</dbReference>
<protein>
    <submittedName>
        <fullName evidence="2 3">Uncharacterized protein LOC136081658 isoform X1</fullName>
    </submittedName>
</protein>